<protein>
    <recommendedName>
        <fullName evidence="8">Biopolymer transport protein ExbD/TolR</fullName>
    </recommendedName>
</protein>
<evidence type="ECO:0000256" key="5">
    <source>
        <dbReference type="ARBA" id="ARBA00023136"/>
    </source>
</evidence>
<evidence type="ECO:0000256" key="6">
    <source>
        <dbReference type="SAM" id="Phobius"/>
    </source>
</evidence>
<accession>A0A3B0Z8B2</accession>
<evidence type="ECO:0000256" key="3">
    <source>
        <dbReference type="ARBA" id="ARBA00022692"/>
    </source>
</evidence>
<feature type="transmembrane region" description="Helical" evidence="6">
    <location>
        <begin position="12"/>
        <end position="37"/>
    </location>
</feature>
<dbReference type="Pfam" id="PF02472">
    <property type="entry name" value="ExbD"/>
    <property type="match status" value="1"/>
</dbReference>
<proteinExistence type="predicted"/>
<gene>
    <name evidence="7" type="ORF">MNBD_GAMMA17-842</name>
</gene>
<dbReference type="EMBL" id="UOFQ01000076">
    <property type="protein sequence ID" value="VAW87771.1"/>
    <property type="molecule type" value="Genomic_DNA"/>
</dbReference>
<sequence length="172" mass="19616">MRIRRRHHAKEAAELNITAFMNLMVILVPFLLVTAVFSRMTVIELNLPAKDVQTQKEEKIKLELELVVRQGSFDVQDRRLGLIKRFERSEEATDWNAFSELLVEIKIRFPEEQNITLLLEPDIEYQTLVQVMDRVRSADVVNIASLDTVELFPNIAIGDAQVLSAAEAGVAK</sequence>
<dbReference type="GO" id="GO:0005886">
    <property type="term" value="C:plasma membrane"/>
    <property type="evidence" value="ECO:0007669"/>
    <property type="project" value="UniProtKB-SubCell"/>
</dbReference>
<evidence type="ECO:0008006" key="8">
    <source>
        <dbReference type="Google" id="ProtNLM"/>
    </source>
</evidence>
<comment type="subcellular location">
    <subcellularLocation>
        <location evidence="1">Cell membrane</location>
        <topology evidence="1">Single-pass membrane protein</topology>
    </subcellularLocation>
</comment>
<evidence type="ECO:0000256" key="1">
    <source>
        <dbReference type="ARBA" id="ARBA00004162"/>
    </source>
</evidence>
<keyword evidence="5 6" id="KW-0472">Membrane</keyword>
<name>A0A3B0Z8B2_9ZZZZ</name>
<dbReference type="AlphaFoldDB" id="A0A3B0Z8B2"/>
<evidence type="ECO:0000313" key="7">
    <source>
        <dbReference type="EMBL" id="VAW87771.1"/>
    </source>
</evidence>
<reference evidence="7" key="1">
    <citation type="submission" date="2018-06" db="EMBL/GenBank/DDBJ databases">
        <authorList>
            <person name="Zhirakovskaya E."/>
        </authorList>
    </citation>
    <scope>NUCLEOTIDE SEQUENCE</scope>
</reference>
<evidence type="ECO:0000256" key="2">
    <source>
        <dbReference type="ARBA" id="ARBA00022475"/>
    </source>
</evidence>
<keyword evidence="4 6" id="KW-1133">Transmembrane helix</keyword>
<keyword evidence="2" id="KW-1003">Cell membrane</keyword>
<dbReference type="GO" id="GO:0022857">
    <property type="term" value="F:transmembrane transporter activity"/>
    <property type="evidence" value="ECO:0007669"/>
    <property type="project" value="InterPro"/>
</dbReference>
<keyword evidence="3 6" id="KW-0812">Transmembrane</keyword>
<dbReference type="PANTHER" id="PTHR30558">
    <property type="entry name" value="EXBD MEMBRANE COMPONENT OF PMF-DRIVEN MACROMOLECULE IMPORT SYSTEM"/>
    <property type="match status" value="1"/>
</dbReference>
<organism evidence="7">
    <name type="scientific">hydrothermal vent metagenome</name>
    <dbReference type="NCBI Taxonomy" id="652676"/>
    <lineage>
        <taxon>unclassified sequences</taxon>
        <taxon>metagenomes</taxon>
        <taxon>ecological metagenomes</taxon>
    </lineage>
</organism>
<evidence type="ECO:0000256" key="4">
    <source>
        <dbReference type="ARBA" id="ARBA00022989"/>
    </source>
</evidence>
<dbReference type="InterPro" id="IPR003400">
    <property type="entry name" value="ExbD"/>
</dbReference>